<dbReference type="PANTHER" id="PTHR37315">
    <property type="entry name" value="UPF0311 PROTEIN BLR7842"/>
    <property type="match status" value="1"/>
</dbReference>
<dbReference type="Gene3D" id="2.40.160.20">
    <property type="match status" value="1"/>
</dbReference>
<dbReference type="AlphaFoldDB" id="A0A506QSB4"/>
<evidence type="ECO:0000313" key="1">
    <source>
        <dbReference type="EMBL" id="TPV49191.1"/>
    </source>
</evidence>
<comment type="caution">
    <text evidence="1">The sequence shown here is derived from an EMBL/GenBank/DDBJ whole genome shotgun (WGS) entry which is preliminary data.</text>
</comment>
<reference evidence="1 2" key="1">
    <citation type="submission" date="2019-06" db="EMBL/GenBank/DDBJ databases">
        <title>Taxogenomics and systematics of the genus Pantoea.</title>
        <authorList>
            <person name="Tambong J.T."/>
        </authorList>
    </citation>
    <scope>NUCLEOTIDE SEQUENCE [LARGE SCALE GENOMIC DNA]</scope>
    <source>
        <strain evidence="1 2">LMG 24200</strain>
    </source>
</reference>
<dbReference type="RefSeq" id="WP_128085938.1">
    <property type="nucleotide sequence ID" value="NZ_CP071407.1"/>
</dbReference>
<gene>
    <name evidence="1" type="ORF">FJW01_00940</name>
</gene>
<dbReference type="InterPro" id="IPR020915">
    <property type="entry name" value="UPF0311"/>
</dbReference>
<accession>A0A506QSB4</accession>
<keyword evidence="2" id="KW-1185">Reference proteome</keyword>
<dbReference type="EMBL" id="VHJA01000015">
    <property type="protein sequence ID" value="TPV49191.1"/>
    <property type="molecule type" value="Genomic_DNA"/>
</dbReference>
<sequence>MLPALEYSFRIDIHVDKPVVISSSPLKGKRQLIPIRSGTVSGALNGQVMPGGIDSQFIDPDGICRLSARYALHVGQGTVYVENNGIRRVPDAFKEKLFGDDMRFFDELPPSQIYFRSVPVFETDVPELSWLTTSVFICAAERTASGVTLEFYKVV</sequence>
<name>A0A506QSB4_9GAMM</name>
<protein>
    <submittedName>
        <fullName evidence="1">DUF3237 family protein</fullName>
    </submittedName>
</protein>
<organism evidence="1 2">
    <name type="scientific">Pantoea deleyi</name>
    <dbReference type="NCBI Taxonomy" id="470932"/>
    <lineage>
        <taxon>Bacteria</taxon>
        <taxon>Pseudomonadati</taxon>
        <taxon>Pseudomonadota</taxon>
        <taxon>Gammaproteobacteria</taxon>
        <taxon>Enterobacterales</taxon>
        <taxon>Erwiniaceae</taxon>
        <taxon>Pantoea</taxon>
    </lineage>
</organism>
<dbReference type="Pfam" id="PF11578">
    <property type="entry name" value="DUF3237"/>
    <property type="match status" value="1"/>
</dbReference>
<evidence type="ECO:0000313" key="2">
    <source>
        <dbReference type="Proteomes" id="UP000317747"/>
    </source>
</evidence>
<dbReference type="OrthoDB" id="5294829at2"/>
<dbReference type="PANTHER" id="PTHR37315:SF1">
    <property type="entry name" value="UPF0311 PROTEIN BLR7842"/>
    <property type="match status" value="1"/>
</dbReference>
<proteinExistence type="predicted"/>
<dbReference type="Proteomes" id="UP000317747">
    <property type="component" value="Unassembled WGS sequence"/>
</dbReference>